<dbReference type="InterPro" id="IPR022454">
    <property type="entry name" value="CHP03883_F420-assoc"/>
</dbReference>
<reference evidence="1" key="1">
    <citation type="submission" date="2018-05" db="EMBL/GenBank/DDBJ databases">
        <authorList>
            <person name="Lanie J.A."/>
            <person name="Ng W.-L."/>
            <person name="Kazmierczak K.M."/>
            <person name="Andrzejewski T.M."/>
            <person name="Davidsen T.M."/>
            <person name="Wayne K.J."/>
            <person name="Tettelin H."/>
            <person name="Glass J.I."/>
            <person name="Rusch D."/>
            <person name="Podicherti R."/>
            <person name="Tsui H.-C.T."/>
            <person name="Winkler M.E."/>
        </authorList>
    </citation>
    <scope>NUCLEOTIDE SEQUENCE</scope>
</reference>
<dbReference type="AlphaFoldDB" id="A0A382HA76"/>
<sequence>MASRPTPPVDWELAERVAIRIAERAPFARAHEGLDLIEDFDRHTSLAEKLVADTTGLIPLHGSARARVVDRADWIRANLASLQRLLRPMLDRMAERPAGQLAPVTTWISSAELGAVLGWMSTRVLGQYDLLVLEDEDAEDQDLVYYVGPNVVAIERRYAFPLEDFRLWLALHEVTHRAQFTGVPWMRGHYLGLVESLLDVDADGDDPGDEPLADRLRALAARRGGNGRQGNAGLLEAVVGPEQQLALDRITGLMSLLEGHGDVTMDRAGAGHVQGADRFARVMRDRRRSATGIIRLLQKLIGLEAKLAQYAQGEAFIAAVEAEGGTALLDMAWERPDNLPDRVEIGEPSRWIERMSALVG</sequence>
<dbReference type="Gene3D" id="1.20.150.30">
    <property type="entry name" value="Zincin-like metallopeptidase, N-terminal domain"/>
    <property type="match status" value="1"/>
</dbReference>
<dbReference type="PANTHER" id="PTHR39420:SF1">
    <property type="entry name" value="HYDROLASE"/>
    <property type="match status" value="1"/>
</dbReference>
<gene>
    <name evidence="1" type="ORF">METZ01_LOCUS237062</name>
</gene>
<dbReference type="NCBIfam" id="TIGR03883">
    <property type="entry name" value="DUF2342_F420"/>
    <property type="match status" value="1"/>
</dbReference>
<dbReference type="InterPro" id="IPR042271">
    <property type="entry name" value="Zinicin_2_N"/>
</dbReference>
<accession>A0A382HA76</accession>
<dbReference type="InterPro" id="IPR018766">
    <property type="entry name" value="Zinicin_2"/>
</dbReference>
<protein>
    <recommendedName>
        <fullName evidence="2">Coenzyme F420 biosynthesis-associated protein</fullName>
    </recommendedName>
</protein>
<proteinExistence type="predicted"/>
<evidence type="ECO:0000313" key="1">
    <source>
        <dbReference type="EMBL" id="SVB84208.1"/>
    </source>
</evidence>
<dbReference type="EMBL" id="UINC01060084">
    <property type="protein sequence ID" value="SVB84208.1"/>
    <property type="molecule type" value="Genomic_DNA"/>
</dbReference>
<dbReference type="SUPFAM" id="SSF55486">
    <property type="entry name" value="Metalloproteases ('zincins'), catalytic domain"/>
    <property type="match status" value="1"/>
</dbReference>
<dbReference type="Pfam" id="PF10103">
    <property type="entry name" value="Zincin_2"/>
    <property type="match status" value="1"/>
</dbReference>
<organism evidence="1">
    <name type="scientific">marine metagenome</name>
    <dbReference type="NCBI Taxonomy" id="408172"/>
    <lineage>
        <taxon>unclassified sequences</taxon>
        <taxon>metagenomes</taxon>
        <taxon>ecological metagenomes</taxon>
    </lineage>
</organism>
<dbReference type="NCBIfam" id="TIGR03624">
    <property type="entry name" value="putative hydrolase"/>
    <property type="match status" value="1"/>
</dbReference>
<evidence type="ECO:0008006" key="2">
    <source>
        <dbReference type="Google" id="ProtNLM"/>
    </source>
</evidence>
<dbReference type="PANTHER" id="PTHR39420">
    <property type="match status" value="1"/>
</dbReference>
<name>A0A382HA76_9ZZZZ</name>